<sequence length="130" mass="13735">MTESPSATTAPRAARRTDAVDAAETLGLLTDETARAVFEALDEPRTAKEVAAVCDIGLSTAYRKLDALCSLGLCRERILVRTDGHHVTEHVRAVEEVRVAVGADGLEAEVTPRPSGDGSNSEYGGRIASD</sequence>
<dbReference type="EMBL" id="JBHSZG010000008">
    <property type="protein sequence ID" value="MFC7137926.1"/>
    <property type="molecule type" value="Genomic_DNA"/>
</dbReference>
<reference evidence="2 3" key="1">
    <citation type="journal article" date="2019" name="Int. J. Syst. Evol. Microbiol.">
        <title>The Global Catalogue of Microorganisms (GCM) 10K type strain sequencing project: providing services to taxonomists for standard genome sequencing and annotation.</title>
        <authorList>
            <consortium name="The Broad Institute Genomics Platform"/>
            <consortium name="The Broad Institute Genome Sequencing Center for Infectious Disease"/>
            <person name="Wu L."/>
            <person name="Ma J."/>
        </authorList>
    </citation>
    <scope>NUCLEOTIDE SEQUENCE [LARGE SCALE GENOMIC DNA]</scope>
    <source>
        <strain evidence="2 3">DT92</strain>
    </source>
</reference>
<dbReference type="Pfam" id="PF12840">
    <property type="entry name" value="HTH_20"/>
    <property type="match status" value="1"/>
</dbReference>
<keyword evidence="3" id="KW-1185">Reference proteome</keyword>
<proteinExistence type="predicted"/>
<dbReference type="InterPro" id="IPR036390">
    <property type="entry name" value="WH_DNA-bd_sf"/>
</dbReference>
<evidence type="ECO:0000313" key="2">
    <source>
        <dbReference type="EMBL" id="MFC7137926.1"/>
    </source>
</evidence>
<dbReference type="AlphaFoldDB" id="A0ABD5XTL0"/>
<comment type="caution">
    <text evidence="2">The sequence shown here is derived from an EMBL/GenBank/DDBJ whole genome shotgun (WGS) entry which is preliminary data.</text>
</comment>
<dbReference type="Gene3D" id="1.10.10.10">
    <property type="entry name" value="Winged helix-like DNA-binding domain superfamily/Winged helix DNA-binding domain"/>
    <property type="match status" value="1"/>
</dbReference>
<name>A0ABD5XTL0_9EURY</name>
<accession>A0ABD5XTL0</accession>
<dbReference type="SUPFAM" id="SSF46785">
    <property type="entry name" value="Winged helix' DNA-binding domain"/>
    <property type="match status" value="1"/>
</dbReference>
<evidence type="ECO:0000313" key="3">
    <source>
        <dbReference type="Proteomes" id="UP001596368"/>
    </source>
</evidence>
<feature type="region of interest" description="Disordered" evidence="1">
    <location>
        <begin position="105"/>
        <end position="130"/>
    </location>
</feature>
<gene>
    <name evidence="2" type="ORF">ACFQRB_18730</name>
</gene>
<dbReference type="Proteomes" id="UP001596368">
    <property type="component" value="Unassembled WGS sequence"/>
</dbReference>
<dbReference type="InterPro" id="IPR036388">
    <property type="entry name" value="WH-like_DNA-bd_sf"/>
</dbReference>
<organism evidence="2 3">
    <name type="scientific">Halobaculum litoreum</name>
    <dbReference type="NCBI Taxonomy" id="3031998"/>
    <lineage>
        <taxon>Archaea</taxon>
        <taxon>Methanobacteriati</taxon>
        <taxon>Methanobacteriota</taxon>
        <taxon>Stenosarchaea group</taxon>
        <taxon>Halobacteria</taxon>
        <taxon>Halobacteriales</taxon>
        <taxon>Haloferacaceae</taxon>
        <taxon>Halobaculum</taxon>
    </lineage>
</organism>
<evidence type="ECO:0000256" key="1">
    <source>
        <dbReference type="SAM" id="MobiDB-lite"/>
    </source>
</evidence>
<protein>
    <submittedName>
        <fullName evidence="2">Helix-turn-helix domain-containing protein</fullName>
    </submittedName>
</protein>